<keyword evidence="1" id="KW-0472">Membrane</keyword>
<dbReference type="InterPro" id="IPR000994">
    <property type="entry name" value="Pept_M24"/>
</dbReference>
<keyword evidence="3" id="KW-0031">Aminopeptidase</keyword>
<evidence type="ECO:0000313" key="4">
    <source>
        <dbReference type="Proteomes" id="UP000053958"/>
    </source>
</evidence>
<dbReference type="PANTHER" id="PTHR46112">
    <property type="entry name" value="AMINOPEPTIDASE"/>
    <property type="match status" value="1"/>
</dbReference>
<sequence length="537" mass="60051">MVLFSKNEYSALPLRNRQEGPFEQWKPHKTRNLVSLFVSVCAAVVLFGWFGFALRGDLLPLNRLIASPTSSVTHMHLPLRPLSSPSPRLQRFQQCSIQNLLETDLYFLQGVAPPSVAHYEARRNRLANALVADGVDAFVVEPGYTFKYYANVSQPEWEVWEPEERPFLMIVQPHLDLATGLITANTSFLCPSFEAERARLLEMPFSEPIQIIPWQEHWDPYATLMESGIFTAAASENRPPRLMVDEEMRDFIQRGLGEEGFDVVGLQGRVEAVRQIKSDEEIAILRAVNTGTVEAVRQMRKCEDFLPLFFVQGVLLSDVSVYTGLYHGLTESEIAEVLDNTLRAVGMEPFFDIVLFDENAANPHGGTNGSKVLDAETFVLIDVGAHLHGYSSDICRTFFPPFLEKPVDRKNLSSGLKKKLDVWDIVFEAQTQSLHQLRANATAASVDIAARDVITQAGYGDAFTHRVGHGIGIKAHESPYMNKGNVRSILEPGMAFTSEPGIYLVGEFGVRHEDVLLVQEDADPILLTQRAQGPWDP</sequence>
<gene>
    <name evidence="3" type="ORF">T310_3219</name>
</gene>
<evidence type="ECO:0000259" key="2">
    <source>
        <dbReference type="Pfam" id="PF00557"/>
    </source>
</evidence>
<organism evidence="3 4">
    <name type="scientific">Rasamsonia emersonii (strain ATCC 16479 / CBS 393.64 / IMI 116815)</name>
    <dbReference type="NCBI Taxonomy" id="1408163"/>
    <lineage>
        <taxon>Eukaryota</taxon>
        <taxon>Fungi</taxon>
        <taxon>Dikarya</taxon>
        <taxon>Ascomycota</taxon>
        <taxon>Pezizomycotina</taxon>
        <taxon>Eurotiomycetes</taxon>
        <taxon>Eurotiomycetidae</taxon>
        <taxon>Eurotiales</taxon>
        <taxon>Trichocomaceae</taxon>
        <taxon>Rasamsonia</taxon>
    </lineage>
</organism>
<keyword evidence="1" id="KW-1133">Transmembrane helix</keyword>
<dbReference type="STRING" id="1408163.A0A0F4YWU2"/>
<comment type="caution">
    <text evidence="3">The sequence shown here is derived from an EMBL/GenBank/DDBJ whole genome shotgun (WGS) entry which is preliminary data.</text>
</comment>
<keyword evidence="3" id="KW-0378">Hydrolase</keyword>
<feature type="transmembrane region" description="Helical" evidence="1">
    <location>
        <begin position="33"/>
        <end position="54"/>
    </location>
</feature>
<dbReference type="Proteomes" id="UP000053958">
    <property type="component" value="Unassembled WGS sequence"/>
</dbReference>
<feature type="domain" description="Peptidase M24" evidence="2">
    <location>
        <begin position="325"/>
        <end position="520"/>
    </location>
</feature>
<keyword evidence="3" id="KW-0645">Protease</keyword>
<reference evidence="3 4" key="1">
    <citation type="submission" date="2015-04" db="EMBL/GenBank/DDBJ databases">
        <authorList>
            <person name="Heijne W.H."/>
            <person name="Fedorova N.D."/>
            <person name="Nierman W.C."/>
            <person name="Vollebregt A.W."/>
            <person name="Zhao Z."/>
            <person name="Wu L."/>
            <person name="Kumar M."/>
            <person name="Stam H."/>
            <person name="van den Berg M.A."/>
            <person name="Pel H.J."/>
        </authorList>
    </citation>
    <scope>NUCLEOTIDE SEQUENCE [LARGE SCALE GENOMIC DNA]</scope>
    <source>
        <strain evidence="3 4">CBS 393.64</strain>
    </source>
</reference>
<dbReference type="EC" id="3.4.11.9" evidence="3"/>
<dbReference type="RefSeq" id="XP_013329374.1">
    <property type="nucleotide sequence ID" value="XM_013473920.1"/>
</dbReference>
<name>A0A0F4YWU2_RASE3</name>
<dbReference type="Pfam" id="PF00557">
    <property type="entry name" value="Peptidase_M24"/>
    <property type="match status" value="1"/>
</dbReference>
<dbReference type="Gene3D" id="3.40.350.10">
    <property type="entry name" value="Creatinase/prolidase N-terminal domain"/>
    <property type="match status" value="1"/>
</dbReference>
<dbReference type="EMBL" id="LASV01000127">
    <property type="protein sequence ID" value="KKA22762.1"/>
    <property type="molecule type" value="Genomic_DNA"/>
</dbReference>
<keyword evidence="4" id="KW-1185">Reference proteome</keyword>
<evidence type="ECO:0000313" key="3">
    <source>
        <dbReference type="EMBL" id="KKA22762.1"/>
    </source>
</evidence>
<dbReference type="OrthoDB" id="9995434at2759"/>
<protein>
    <submittedName>
        <fullName evidence="3">Xaa-Pro aminopeptidase</fullName>
        <ecNumber evidence="3">3.4.11.9</ecNumber>
    </submittedName>
</protein>
<dbReference type="InterPro" id="IPR036005">
    <property type="entry name" value="Creatinase/aminopeptidase-like"/>
</dbReference>
<dbReference type="InterPro" id="IPR029149">
    <property type="entry name" value="Creatin/AminoP/Spt16_N"/>
</dbReference>
<evidence type="ECO:0000256" key="1">
    <source>
        <dbReference type="SAM" id="Phobius"/>
    </source>
</evidence>
<dbReference type="InterPro" id="IPR050659">
    <property type="entry name" value="Peptidase_M24B"/>
</dbReference>
<keyword evidence="1" id="KW-0812">Transmembrane</keyword>
<accession>A0A0F4YWU2</accession>
<proteinExistence type="predicted"/>
<dbReference type="Gene3D" id="3.90.230.10">
    <property type="entry name" value="Creatinase/methionine aminopeptidase superfamily"/>
    <property type="match status" value="1"/>
</dbReference>
<dbReference type="SUPFAM" id="SSF55920">
    <property type="entry name" value="Creatinase/aminopeptidase"/>
    <property type="match status" value="1"/>
</dbReference>
<dbReference type="SUPFAM" id="SSF53092">
    <property type="entry name" value="Creatinase/prolidase N-terminal domain"/>
    <property type="match status" value="1"/>
</dbReference>
<dbReference type="AlphaFoldDB" id="A0A0F4YWU2"/>
<dbReference type="PANTHER" id="PTHR46112:SF2">
    <property type="entry name" value="XAA-PRO AMINOPEPTIDASE P-RELATED"/>
    <property type="match status" value="1"/>
</dbReference>
<dbReference type="GO" id="GO:0004177">
    <property type="term" value="F:aminopeptidase activity"/>
    <property type="evidence" value="ECO:0007669"/>
    <property type="project" value="UniProtKB-KW"/>
</dbReference>
<dbReference type="GeneID" id="25315569"/>